<reference evidence="3 4" key="1">
    <citation type="journal article" date="2017" name="Mol. Plant">
        <title>The Genome of Medicinal Plant Macleaya cordata Provides New Insights into Benzylisoquinoline Alkaloids Metabolism.</title>
        <authorList>
            <person name="Liu X."/>
            <person name="Liu Y."/>
            <person name="Huang P."/>
            <person name="Ma Y."/>
            <person name="Qing Z."/>
            <person name="Tang Q."/>
            <person name="Cao H."/>
            <person name="Cheng P."/>
            <person name="Zheng Y."/>
            <person name="Yuan Z."/>
            <person name="Zhou Y."/>
            <person name="Liu J."/>
            <person name="Tang Z."/>
            <person name="Zhuo Y."/>
            <person name="Zhang Y."/>
            <person name="Yu L."/>
            <person name="Huang J."/>
            <person name="Yang P."/>
            <person name="Peng Q."/>
            <person name="Zhang J."/>
            <person name="Jiang W."/>
            <person name="Zhang Z."/>
            <person name="Lin K."/>
            <person name="Ro D.K."/>
            <person name="Chen X."/>
            <person name="Xiong X."/>
            <person name="Shang Y."/>
            <person name="Huang S."/>
            <person name="Zeng J."/>
        </authorList>
    </citation>
    <scope>NUCLEOTIDE SEQUENCE [LARGE SCALE GENOMIC DNA]</scope>
    <source>
        <strain evidence="4">cv. BLH2017</strain>
        <tissue evidence="3">Root</tissue>
    </source>
</reference>
<feature type="compositionally biased region" description="Low complexity" evidence="1">
    <location>
        <begin position="105"/>
        <end position="126"/>
    </location>
</feature>
<feature type="region of interest" description="Disordered" evidence="1">
    <location>
        <begin position="1"/>
        <end position="28"/>
    </location>
</feature>
<feature type="compositionally biased region" description="Low complexity" evidence="1">
    <location>
        <begin position="178"/>
        <end position="198"/>
    </location>
</feature>
<accession>A0A200QV10</accession>
<name>A0A200QV10_MACCD</name>
<proteinExistence type="predicted"/>
<keyword evidence="2" id="KW-0472">Membrane</keyword>
<feature type="transmembrane region" description="Helical" evidence="2">
    <location>
        <begin position="55"/>
        <end position="73"/>
    </location>
</feature>
<dbReference type="EMBL" id="MVGT01001055">
    <property type="protein sequence ID" value="OVA14318.1"/>
    <property type="molecule type" value="Genomic_DNA"/>
</dbReference>
<evidence type="ECO:0000313" key="3">
    <source>
        <dbReference type="EMBL" id="OVA14318.1"/>
    </source>
</evidence>
<keyword evidence="4" id="KW-1185">Reference proteome</keyword>
<gene>
    <name evidence="3" type="ORF">BVC80_9023g12</name>
</gene>
<dbReference type="InParanoid" id="A0A200QV10"/>
<keyword evidence="2" id="KW-1133">Transmembrane helix</keyword>
<evidence type="ECO:0000256" key="1">
    <source>
        <dbReference type="SAM" id="MobiDB-lite"/>
    </source>
</evidence>
<sequence length="259" mass="29307">MGGAGKKDQRDEEMRTEMTEKKKQHEERETAMAALGLVLLVAGAKHAFASLVQQWRPLLVFLLLNLILLAILFTSMRSNNSNENQDNNNNNKKKIKMMMKKKRSMSTTSRSNSSSSSWSSSPSSSSSVHQVLEDYFCKISDHQEDMTSNPLAGPHQQELNNNEVGGENPAPIRTPTAQNHNLSNNNNNSKQQQQQQQQEDINARVEAFIVMFRQQLALDALQQGGMRRRSESTLVSRGRRTDDQTRVSFEAAQRQRPIH</sequence>
<dbReference type="PANTHER" id="PTHR35997">
    <property type="entry name" value="COTTON FIBER PROTEIN-RELATED"/>
    <property type="match status" value="1"/>
</dbReference>
<dbReference type="PANTHER" id="PTHR35997:SF5">
    <property type="entry name" value="OS09G0539700 PROTEIN"/>
    <property type="match status" value="1"/>
</dbReference>
<protein>
    <recommendedName>
        <fullName evidence="5">DUF4408 domain-containing protein</fullName>
    </recommendedName>
</protein>
<dbReference type="Proteomes" id="UP000195402">
    <property type="component" value="Unassembled WGS sequence"/>
</dbReference>
<evidence type="ECO:0000313" key="4">
    <source>
        <dbReference type="Proteomes" id="UP000195402"/>
    </source>
</evidence>
<organism evidence="3 4">
    <name type="scientific">Macleaya cordata</name>
    <name type="common">Five-seeded plume-poppy</name>
    <name type="synonym">Bocconia cordata</name>
    <dbReference type="NCBI Taxonomy" id="56857"/>
    <lineage>
        <taxon>Eukaryota</taxon>
        <taxon>Viridiplantae</taxon>
        <taxon>Streptophyta</taxon>
        <taxon>Embryophyta</taxon>
        <taxon>Tracheophyta</taxon>
        <taxon>Spermatophyta</taxon>
        <taxon>Magnoliopsida</taxon>
        <taxon>Ranunculales</taxon>
        <taxon>Papaveraceae</taxon>
        <taxon>Papaveroideae</taxon>
        <taxon>Macleaya</taxon>
    </lineage>
</organism>
<evidence type="ECO:0000256" key="2">
    <source>
        <dbReference type="SAM" id="Phobius"/>
    </source>
</evidence>
<feature type="transmembrane region" description="Helical" evidence="2">
    <location>
        <begin position="31"/>
        <end position="49"/>
    </location>
</feature>
<dbReference type="AlphaFoldDB" id="A0A200QV10"/>
<comment type="caution">
    <text evidence="3">The sequence shown here is derived from an EMBL/GenBank/DDBJ whole genome shotgun (WGS) entry which is preliminary data.</text>
</comment>
<keyword evidence="2" id="KW-0812">Transmembrane</keyword>
<evidence type="ECO:0008006" key="5">
    <source>
        <dbReference type="Google" id="ProtNLM"/>
    </source>
</evidence>
<feature type="region of interest" description="Disordered" evidence="1">
    <location>
        <begin position="227"/>
        <end position="259"/>
    </location>
</feature>
<feature type="region of interest" description="Disordered" evidence="1">
    <location>
        <begin position="97"/>
        <end position="126"/>
    </location>
</feature>
<feature type="region of interest" description="Disordered" evidence="1">
    <location>
        <begin position="144"/>
        <end position="200"/>
    </location>
</feature>